<reference evidence="7 8" key="1">
    <citation type="submission" date="2023-08" db="EMBL/GenBank/DDBJ databases">
        <title>Alcaligenaceae gen. nov., a novel taxon isolated from the sludge of Yixing Pesticide Factory.</title>
        <authorList>
            <person name="Ruan L."/>
        </authorList>
    </citation>
    <scope>NUCLEOTIDE SEQUENCE [LARGE SCALE GENOMIC DNA]</scope>
    <source>
        <strain evidence="7 8">LG-2</strain>
    </source>
</reference>
<dbReference type="SUPFAM" id="SSF53850">
    <property type="entry name" value="Periplasmic binding protein-like II"/>
    <property type="match status" value="1"/>
</dbReference>
<feature type="domain" description="HTH lysR-type" evidence="6">
    <location>
        <begin position="1"/>
        <end position="58"/>
    </location>
</feature>
<dbReference type="InterPro" id="IPR000847">
    <property type="entry name" value="LysR_HTH_N"/>
</dbReference>
<dbReference type="CDD" id="cd08422">
    <property type="entry name" value="PBP2_CrgA_like"/>
    <property type="match status" value="1"/>
</dbReference>
<dbReference type="PROSITE" id="PS50931">
    <property type="entry name" value="HTH_LYSR"/>
    <property type="match status" value="1"/>
</dbReference>
<dbReference type="EMBL" id="JAUZQE010000011">
    <property type="protein sequence ID" value="MDR4125681.1"/>
    <property type="molecule type" value="Genomic_DNA"/>
</dbReference>
<evidence type="ECO:0000256" key="3">
    <source>
        <dbReference type="ARBA" id="ARBA00023125"/>
    </source>
</evidence>
<dbReference type="PANTHER" id="PTHR30537:SF35">
    <property type="entry name" value="TRANSCRIPTIONAL REGULATORY PROTEIN"/>
    <property type="match status" value="1"/>
</dbReference>
<evidence type="ECO:0000259" key="6">
    <source>
        <dbReference type="PROSITE" id="PS50931"/>
    </source>
</evidence>
<organism evidence="7 8">
    <name type="scientific">Yanghanlia caeni</name>
    <dbReference type="NCBI Taxonomy" id="3064283"/>
    <lineage>
        <taxon>Bacteria</taxon>
        <taxon>Pseudomonadati</taxon>
        <taxon>Pseudomonadota</taxon>
        <taxon>Betaproteobacteria</taxon>
        <taxon>Burkholderiales</taxon>
        <taxon>Alcaligenaceae</taxon>
        <taxon>Yanghanlia</taxon>
    </lineage>
</organism>
<sequence length="328" mass="36018">MDAQDLVLLANIVEAGNLSVAARRLKMSRANVSYHLSQLEKALGQQLLRRTTRRLEPTELGFRLYEHGCAIRNELMAARESVAVLGKGLHGSVRLSVPTGFGNLVMADWMIEFKRRYPDIALNLLFDNRVEDLLRDEVDVAIRVMSEPPQQLVAKELAEVRYVVCVSAPYAQRHAVPQTLESLAQAPIITSAVVGRQLRLSAYKGAQRREVALHPTLASENFQFLREAVLGGLGVGLVPDYVVADDIAAGRVLTALDDWRLSVFGTRMFLLRMPGRYQTLAVRTLIDFVVAKAQAWSGGLPAGVQRAGNGDNHPGASPDSLQEPVCSD</sequence>
<proteinExistence type="inferred from homology"/>
<evidence type="ECO:0000256" key="1">
    <source>
        <dbReference type="ARBA" id="ARBA00009437"/>
    </source>
</evidence>
<dbReference type="InterPro" id="IPR036390">
    <property type="entry name" value="WH_DNA-bd_sf"/>
</dbReference>
<evidence type="ECO:0000256" key="4">
    <source>
        <dbReference type="ARBA" id="ARBA00023163"/>
    </source>
</evidence>
<dbReference type="InterPro" id="IPR005119">
    <property type="entry name" value="LysR_subst-bd"/>
</dbReference>
<dbReference type="Gene3D" id="3.40.190.290">
    <property type="match status" value="1"/>
</dbReference>
<gene>
    <name evidence="7" type="ORF">Q8947_06745</name>
</gene>
<keyword evidence="4" id="KW-0804">Transcription</keyword>
<dbReference type="Gene3D" id="1.10.10.10">
    <property type="entry name" value="Winged helix-like DNA-binding domain superfamily/Winged helix DNA-binding domain"/>
    <property type="match status" value="1"/>
</dbReference>
<dbReference type="Proteomes" id="UP001232156">
    <property type="component" value="Unassembled WGS sequence"/>
</dbReference>
<keyword evidence="8" id="KW-1185">Reference proteome</keyword>
<dbReference type="RefSeq" id="WP_347286837.1">
    <property type="nucleotide sequence ID" value="NZ_JAUZQE010000011.1"/>
</dbReference>
<keyword evidence="2" id="KW-0805">Transcription regulation</keyword>
<dbReference type="InterPro" id="IPR036388">
    <property type="entry name" value="WH-like_DNA-bd_sf"/>
</dbReference>
<accession>A0ABU1D5J0</accession>
<feature type="region of interest" description="Disordered" evidence="5">
    <location>
        <begin position="304"/>
        <end position="328"/>
    </location>
</feature>
<keyword evidence="3" id="KW-0238">DNA-binding</keyword>
<dbReference type="InterPro" id="IPR058163">
    <property type="entry name" value="LysR-type_TF_proteobact-type"/>
</dbReference>
<comment type="similarity">
    <text evidence="1">Belongs to the LysR transcriptional regulatory family.</text>
</comment>
<comment type="caution">
    <text evidence="7">The sequence shown here is derived from an EMBL/GenBank/DDBJ whole genome shotgun (WGS) entry which is preliminary data.</text>
</comment>
<evidence type="ECO:0000256" key="2">
    <source>
        <dbReference type="ARBA" id="ARBA00023015"/>
    </source>
</evidence>
<evidence type="ECO:0000313" key="7">
    <source>
        <dbReference type="EMBL" id="MDR4125681.1"/>
    </source>
</evidence>
<dbReference type="SUPFAM" id="SSF46785">
    <property type="entry name" value="Winged helix' DNA-binding domain"/>
    <property type="match status" value="1"/>
</dbReference>
<dbReference type="Pfam" id="PF00126">
    <property type="entry name" value="HTH_1"/>
    <property type="match status" value="1"/>
</dbReference>
<evidence type="ECO:0000313" key="8">
    <source>
        <dbReference type="Proteomes" id="UP001232156"/>
    </source>
</evidence>
<dbReference type="Pfam" id="PF03466">
    <property type="entry name" value="LysR_substrate"/>
    <property type="match status" value="1"/>
</dbReference>
<protein>
    <submittedName>
        <fullName evidence="7">LysR family transcriptional regulator</fullName>
    </submittedName>
</protein>
<evidence type="ECO:0000256" key="5">
    <source>
        <dbReference type="SAM" id="MobiDB-lite"/>
    </source>
</evidence>
<dbReference type="PANTHER" id="PTHR30537">
    <property type="entry name" value="HTH-TYPE TRANSCRIPTIONAL REGULATOR"/>
    <property type="match status" value="1"/>
</dbReference>
<name>A0ABU1D5J0_9BURK</name>